<sequence>MGIITDIALRLELIYISFCIEGAIINVSFSKFTNNFFINGILS</sequence>
<gene>
    <name evidence="1" type="ORF">GMARGA_LOCUS37614</name>
</gene>
<evidence type="ECO:0000313" key="2">
    <source>
        <dbReference type="Proteomes" id="UP000789901"/>
    </source>
</evidence>
<dbReference type="EMBL" id="CAJVQB010079440">
    <property type="protein sequence ID" value="CAG8845399.1"/>
    <property type="molecule type" value="Genomic_DNA"/>
</dbReference>
<keyword evidence="2" id="KW-1185">Reference proteome</keyword>
<proteinExistence type="predicted"/>
<reference evidence="1 2" key="1">
    <citation type="submission" date="2021-06" db="EMBL/GenBank/DDBJ databases">
        <authorList>
            <person name="Kallberg Y."/>
            <person name="Tangrot J."/>
            <person name="Rosling A."/>
        </authorList>
    </citation>
    <scope>NUCLEOTIDE SEQUENCE [LARGE SCALE GENOMIC DNA]</scope>
    <source>
        <strain evidence="1 2">120-4 pot B 10/14</strain>
    </source>
</reference>
<organism evidence="1 2">
    <name type="scientific">Gigaspora margarita</name>
    <dbReference type="NCBI Taxonomy" id="4874"/>
    <lineage>
        <taxon>Eukaryota</taxon>
        <taxon>Fungi</taxon>
        <taxon>Fungi incertae sedis</taxon>
        <taxon>Mucoromycota</taxon>
        <taxon>Glomeromycotina</taxon>
        <taxon>Glomeromycetes</taxon>
        <taxon>Diversisporales</taxon>
        <taxon>Gigasporaceae</taxon>
        <taxon>Gigaspora</taxon>
    </lineage>
</organism>
<dbReference type="Proteomes" id="UP000789901">
    <property type="component" value="Unassembled WGS sequence"/>
</dbReference>
<accession>A0ABN7X0Y6</accession>
<comment type="caution">
    <text evidence="1">The sequence shown here is derived from an EMBL/GenBank/DDBJ whole genome shotgun (WGS) entry which is preliminary data.</text>
</comment>
<feature type="non-terminal residue" evidence="1">
    <location>
        <position position="43"/>
    </location>
</feature>
<name>A0ABN7X0Y6_GIGMA</name>
<protein>
    <submittedName>
        <fullName evidence="1">14053_t:CDS:1</fullName>
    </submittedName>
</protein>
<evidence type="ECO:0000313" key="1">
    <source>
        <dbReference type="EMBL" id="CAG8845399.1"/>
    </source>
</evidence>